<dbReference type="Pfam" id="PF05170">
    <property type="entry name" value="AsmA"/>
    <property type="match status" value="2"/>
</dbReference>
<feature type="domain" description="AsmA" evidence="2">
    <location>
        <begin position="5"/>
        <end position="118"/>
    </location>
</feature>
<protein>
    <submittedName>
        <fullName evidence="3">Membrane assembly protein AsmA</fullName>
    </submittedName>
</protein>
<dbReference type="Proteomes" id="UP000600449">
    <property type="component" value="Unassembled WGS sequence"/>
</dbReference>
<accession>A0A917V6E5</accession>
<dbReference type="InterPro" id="IPR007844">
    <property type="entry name" value="AsmA"/>
</dbReference>
<organism evidence="3 4">
    <name type="scientific">Salinarimonas ramus</name>
    <dbReference type="NCBI Taxonomy" id="690164"/>
    <lineage>
        <taxon>Bacteria</taxon>
        <taxon>Pseudomonadati</taxon>
        <taxon>Pseudomonadota</taxon>
        <taxon>Alphaproteobacteria</taxon>
        <taxon>Hyphomicrobiales</taxon>
        <taxon>Salinarimonadaceae</taxon>
        <taxon>Salinarimonas</taxon>
    </lineage>
</organism>
<dbReference type="PANTHER" id="PTHR30441">
    <property type="entry name" value="DUF748 DOMAIN-CONTAINING PROTEIN"/>
    <property type="match status" value="1"/>
</dbReference>
<name>A0A917V6E5_9HYPH</name>
<reference evidence="3 4" key="1">
    <citation type="journal article" date="2014" name="Int. J. Syst. Evol. Microbiol.">
        <title>Complete genome sequence of Corynebacterium casei LMG S-19264T (=DSM 44701T), isolated from a smear-ripened cheese.</title>
        <authorList>
            <consortium name="US DOE Joint Genome Institute (JGI-PGF)"/>
            <person name="Walter F."/>
            <person name="Albersmeier A."/>
            <person name="Kalinowski J."/>
            <person name="Ruckert C."/>
        </authorList>
    </citation>
    <scope>NUCLEOTIDE SEQUENCE [LARGE SCALE GENOMIC DNA]</scope>
    <source>
        <strain evidence="3 4">CGMCC 1.9161</strain>
    </source>
</reference>
<comment type="caution">
    <text evidence="3">The sequence shown here is derived from an EMBL/GenBank/DDBJ whole genome shotgun (WGS) entry which is preliminary data.</text>
</comment>
<dbReference type="InterPro" id="IPR052894">
    <property type="entry name" value="AsmA-related"/>
</dbReference>
<evidence type="ECO:0000313" key="3">
    <source>
        <dbReference type="EMBL" id="GGK44348.1"/>
    </source>
</evidence>
<dbReference type="AlphaFoldDB" id="A0A917V6E5"/>
<evidence type="ECO:0000313" key="4">
    <source>
        <dbReference type="Proteomes" id="UP000600449"/>
    </source>
</evidence>
<feature type="compositionally biased region" description="Low complexity" evidence="1">
    <location>
        <begin position="922"/>
        <end position="946"/>
    </location>
</feature>
<dbReference type="PANTHER" id="PTHR30441:SF4">
    <property type="entry name" value="PROTEIN ASMA"/>
    <property type="match status" value="1"/>
</dbReference>
<keyword evidence="4" id="KW-1185">Reference proteome</keyword>
<dbReference type="GO" id="GO:0005886">
    <property type="term" value="C:plasma membrane"/>
    <property type="evidence" value="ECO:0007669"/>
    <property type="project" value="TreeGrafter"/>
</dbReference>
<evidence type="ECO:0000259" key="2">
    <source>
        <dbReference type="Pfam" id="PF05170"/>
    </source>
</evidence>
<feature type="domain" description="AsmA" evidence="2">
    <location>
        <begin position="524"/>
        <end position="800"/>
    </location>
</feature>
<sequence length="973" mass="98665">MLRRVVIGLAVLAALAAGALALVPVLIPAETVRARLAAEIEARTGWRVAFDGPVSLGVVPEIALSAERLRIESAPNAADALAADVERAAFGLALAPLLSGSIRLTDIVLERPVVRIVRGVAAAPDGSADDDASLAGRLASVSIDRLSVEDGLLVLRGPGGETRLDDLALTLAMPDPAGETMIDASGALDGRPVSLEARIASPLALVSGEAVDVSLDLEAPGRLPAPLALGAEATWSAPRLALRDVDLASGESRLSGAADVVLGGGAPAIDVRLAGPLLDLDALAPAGGGGAGGGETIDLSALGTVVGDVELGLERLRVAGREIAPALLRAQLEDDAATLAVDEAGIGGGRVSGEARIGRDGARARVSGSLAARALDVASLVPPGAPPVSGRLAADLRFALAGETMPALRASLNAAGRIALSEGEARIPALAALAQGGDAERLSALTLAVEITDLTRPVAVSGDAVWRGERIGLDGTLDARALVEGRAGALDLGLAAPRFEAGYRGTLAPGGALAGEASLRTGSLRDLLAWLGRAPSTPGGLGPFAVSGRLDVAPGAIGLAEARIALDGASGTGEARIVQGPRPRIEGRLALDRLDLNPYFGLSSDGGASGGALAGWSETPVDLSALRAVDVALDLSLGALVFRDIETGRVSATARLENGRLAAELQEIALYGGGGNGRVDVVADPAAPSLAARFAFADLDARSFLAAATGFERLEGRGSLRLDVSGSLVTQRRLMETLFGSAGFAFRDGAIRGVDVTSLARLLSTGIVDGWALAEGARTELYAVEASLAIENGIARTNDLRLVGPLVDMSGTGAVDLPQQRLAFTVEPRVAFQRGSGEGIELVGFGAPVRIEGPWARPRIYPDIAGVLQDPVGAYERLRAMGSGIFGIDAPSAGEALERAVGEEAARGIERLLGLPQPQPPAVTAAPAPSQPAPTDSLPPAAAAPSQDPPLDPPLDPTLDAARGLIDLFMNNR</sequence>
<dbReference type="EMBL" id="BMMF01000010">
    <property type="protein sequence ID" value="GGK44348.1"/>
    <property type="molecule type" value="Genomic_DNA"/>
</dbReference>
<feature type="region of interest" description="Disordered" evidence="1">
    <location>
        <begin position="914"/>
        <end position="959"/>
    </location>
</feature>
<feature type="compositionally biased region" description="Pro residues" evidence="1">
    <location>
        <begin position="947"/>
        <end position="956"/>
    </location>
</feature>
<gene>
    <name evidence="3" type="ORF">GCM10011322_34410</name>
</gene>
<dbReference type="GO" id="GO:0090313">
    <property type="term" value="P:regulation of protein targeting to membrane"/>
    <property type="evidence" value="ECO:0007669"/>
    <property type="project" value="TreeGrafter"/>
</dbReference>
<evidence type="ECO:0000256" key="1">
    <source>
        <dbReference type="SAM" id="MobiDB-lite"/>
    </source>
</evidence>
<proteinExistence type="predicted"/>
<dbReference type="RefSeq" id="WP_188914484.1">
    <property type="nucleotide sequence ID" value="NZ_BMMF01000010.1"/>
</dbReference>